<organism evidence="2 3">
    <name type="scientific">Terriglobus roseus</name>
    <dbReference type="NCBI Taxonomy" id="392734"/>
    <lineage>
        <taxon>Bacteria</taxon>
        <taxon>Pseudomonadati</taxon>
        <taxon>Acidobacteriota</taxon>
        <taxon>Terriglobia</taxon>
        <taxon>Terriglobales</taxon>
        <taxon>Acidobacteriaceae</taxon>
        <taxon>Terriglobus</taxon>
    </lineage>
</organism>
<protein>
    <recommendedName>
        <fullName evidence="4">Intracellular septation protein A</fullName>
    </recommendedName>
</protein>
<keyword evidence="3" id="KW-1185">Reference proteome</keyword>
<dbReference type="AlphaFoldDB" id="A0A1G7JMT6"/>
<feature type="transmembrane region" description="Helical" evidence="1">
    <location>
        <begin position="79"/>
        <end position="103"/>
    </location>
</feature>
<evidence type="ECO:0000313" key="2">
    <source>
        <dbReference type="EMBL" id="SDF26094.1"/>
    </source>
</evidence>
<keyword evidence="1" id="KW-0472">Membrane</keyword>
<keyword evidence="1" id="KW-1133">Transmembrane helix</keyword>
<evidence type="ECO:0008006" key="4">
    <source>
        <dbReference type="Google" id="ProtNLM"/>
    </source>
</evidence>
<keyword evidence="1" id="KW-0812">Transmembrane</keyword>
<sequence>MGILLGLSPFIAFAVLSRFTSAAVALWAAAAVSVVLILRELKLGRSLKVLDCGTLILFAGLACYTTLVHRTWDIMGVRAVVDTGLFLIMLISLIIKLPFTLQYAREEVPESLHTSPIFIRTNYILTAVWTVAMATVAAFDMLAHSNPDYSTLSRRMIIVSLVAAFSFTKWYPDHVSKAHA</sequence>
<proteinExistence type="predicted"/>
<evidence type="ECO:0000256" key="1">
    <source>
        <dbReference type="SAM" id="Phobius"/>
    </source>
</evidence>
<name>A0A1G7JMT6_9BACT</name>
<dbReference type="OrthoDB" id="9774675at2"/>
<gene>
    <name evidence="2" type="ORF">SAMN05444167_1876</name>
</gene>
<evidence type="ECO:0000313" key="3">
    <source>
        <dbReference type="Proteomes" id="UP000182427"/>
    </source>
</evidence>
<reference evidence="2 3" key="1">
    <citation type="submission" date="2016-10" db="EMBL/GenBank/DDBJ databases">
        <authorList>
            <person name="de Groot N.N."/>
        </authorList>
    </citation>
    <scope>NUCLEOTIDE SEQUENCE [LARGE SCALE GENOMIC DNA]</scope>
    <source>
        <strain evidence="2 3">GAS232</strain>
    </source>
</reference>
<dbReference type="Proteomes" id="UP000182427">
    <property type="component" value="Chromosome I"/>
</dbReference>
<dbReference type="EMBL" id="LT629690">
    <property type="protein sequence ID" value="SDF26094.1"/>
    <property type="molecule type" value="Genomic_DNA"/>
</dbReference>
<feature type="transmembrane region" description="Helical" evidence="1">
    <location>
        <begin position="123"/>
        <end position="143"/>
    </location>
</feature>
<accession>A0A1G7JMT6</accession>
<dbReference type="RefSeq" id="WP_083344900.1">
    <property type="nucleotide sequence ID" value="NZ_LT629690.1"/>
</dbReference>
<feature type="transmembrane region" description="Helical" evidence="1">
    <location>
        <begin position="47"/>
        <end position="67"/>
    </location>
</feature>